<proteinExistence type="predicted"/>
<dbReference type="HOGENOM" id="CLU_085132_0_0_1"/>
<evidence type="ECO:0000313" key="3">
    <source>
        <dbReference type="Proteomes" id="UP000017559"/>
    </source>
</evidence>
<dbReference type="OrthoDB" id="3118976at2759"/>
<protein>
    <submittedName>
        <fullName evidence="2">Uncharacterized protein</fullName>
    </submittedName>
</protein>
<name>V2WGX0_MONRO</name>
<gene>
    <name evidence="2" type="ORF">Moror_4315</name>
</gene>
<keyword evidence="1" id="KW-0812">Transmembrane</keyword>
<feature type="transmembrane region" description="Helical" evidence="1">
    <location>
        <begin position="6"/>
        <end position="36"/>
    </location>
</feature>
<dbReference type="EMBL" id="AWSO01002947">
    <property type="protein sequence ID" value="ESK80827.1"/>
    <property type="molecule type" value="Genomic_DNA"/>
</dbReference>
<keyword evidence="1" id="KW-0472">Membrane</keyword>
<keyword evidence="1" id="KW-1133">Transmembrane helix</keyword>
<sequence>MADSVALLFATNLATIGGHVAEMISIFVYPVIGYFWTRRRRRSPLLDFNIAEESTRSMALVEDTTESIECLAKCIASLMLVLQALESLVADEALPKIFKGRERANKLLEEHDSLQKEISSSTEQLSQSNVAFEDPLVMQTTRRISQRIRLLHLKSEMLFVEIRKVKIIHKGQIGAISFAEDVDIEQGLSNCNPETAVTHHVQAIPTIQEKVFNSHKMEYSLSQPAQEISSSRCSTMSSAASSSDLSDLPTGLDGCWGEDDPEPSRQQHFNLPVLSTAKTRAVRLT</sequence>
<dbReference type="Proteomes" id="UP000017559">
    <property type="component" value="Unassembled WGS sequence"/>
</dbReference>
<reference evidence="2 3" key="1">
    <citation type="journal article" date="2014" name="BMC Genomics">
        <title>Genome and secretome analysis of the hemibiotrophic fungal pathogen, Moniliophthora roreri, which causes frosty pod rot disease of cacao: mechanisms of the biotrophic and necrotrophic phases.</title>
        <authorList>
            <person name="Meinhardt L.W."/>
            <person name="Costa G.G.L."/>
            <person name="Thomazella D.P.T."/>
            <person name="Teixeira P.J.P.L."/>
            <person name="Carazzolle M.F."/>
            <person name="Schuster S.C."/>
            <person name="Carlson J.E."/>
            <person name="Guiltinan M.J."/>
            <person name="Mieczkowski P."/>
            <person name="Farmer A."/>
            <person name="Ramaraj T."/>
            <person name="Crozier J."/>
            <person name="Davis R.E."/>
            <person name="Shao J."/>
            <person name="Melnick R.L."/>
            <person name="Pereira G.A.G."/>
            <person name="Bailey B.A."/>
        </authorList>
    </citation>
    <scope>NUCLEOTIDE SEQUENCE [LARGE SCALE GENOMIC DNA]</scope>
    <source>
        <strain evidence="2 3">MCA 2997</strain>
    </source>
</reference>
<organism evidence="2 3">
    <name type="scientific">Moniliophthora roreri (strain MCA 2997)</name>
    <name type="common">Cocoa frosty pod rot fungus</name>
    <name type="synonym">Crinipellis roreri</name>
    <dbReference type="NCBI Taxonomy" id="1381753"/>
    <lineage>
        <taxon>Eukaryota</taxon>
        <taxon>Fungi</taxon>
        <taxon>Dikarya</taxon>
        <taxon>Basidiomycota</taxon>
        <taxon>Agaricomycotina</taxon>
        <taxon>Agaricomycetes</taxon>
        <taxon>Agaricomycetidae</taxon>
        <taxon>Agaricales</taxon>
        <taxon>Marasmiineae</taxon>
        <taxon>Marasmiaceae</taxon>
        <taxon>Moniliophthora</taxon>
    </lineage>
</organism>
<comment type="caution">
    <text evidence="2">The sequence shown here is derived from an EMBL/GenBank/DDBJ whole genome shotgun (WGS) entry which is preliminary data.</text>
</comment>
<accession>V2WGX0</accession>
<dbReference type="AlphaFoldDB" id="V2WGX0"/>
<evidence type="ECO:0000313" key="2">
    <source>
        <dbReference type="EMBL" id="ESK80827.1"/>
    </source>
</evidence>
<dbReference type="KEGG" id="mrr:Moror_4315"/>
<keyword evidence="3" id="KW-1185">Reference proteome</keyword>
<evidence type="ECO:0000256" key="1">
    <source>
        <dbReference type="SAM" id="Phobius"/>
    </source>
</evidence>